<dbReference type="GO" id="GO:0016787">
    <property type="term" value="F:hydrolase activity"/>
    <property type="evidence" value="ECO:0007669"/>
    <property type="project" value="UniProtKB-KW"/>
</dbReference>
<evidence type="ECO:0000256" key="1">
    <source>
        <dbReference type="ARBA" id="ARBA00007754"/>
    </source>
</evidence>
<feature type="signal peptide" evidence="6">
    <location>
        <begin position="1"/>
        <end position="32"/>
    </location>
</feature>
<dbReference type="PROSITE" id="PS51764">
    <property type="entry name" value="GH26"/>
    <property type="match status" value="1"/>
</dbReference>
<dbReference type="InterPro" id="IPR000805">
    <property type="entry name" value="Glyco_hydro_26"/>
</dbReference>
<sequence length="381" mass="41632">MSDRDRSPRLSRSLGLALVSLALPLALTPAVASGVEHPAGTTALPPTRATAPAADPAADPAAGPAAGPAASTAASPAPGTARAARTAPLVERVDFGAFVPGMTTDPERLADWERSAGTDAAVASYYYGYGDVFPAATEERLADDGARDLLLSWDMGPTRFAEWTAGEHDAYLDQIAAAARAYPHDVYVRPWPEMNGDWQDFQPTAAGERRFGGTFREFRLAWRHVVTHLREAGADNLRWVFNPTADTYAETTPVRRIWPGAAYVDVLGLDGFNWGRDAGWGRWRSFGRIFRAQYDHLVALAPRLPVWICEVASKEPRVDDGAPVDREHSKAAWVRSMLAHRGMPALTTVVWFDERKERDWRLTSSAGTTRAWRTAARIAAR</sequence>
<evidence type="ECO:0000259" key="7">
    <source>
        <dbReference type="PROSITE" id="PS51764"/>
    </source>
</evidence>
<gene>
    <name evidence="8" type="ORF">V6R90_16305</name>
</gene>
<reference evidence="8 9" key="1">
    <citation type="submission" date="2024-02" db="EMBL/GenBank/DDBJ databases">
        <title>Full genome sequence of Nocardioides kribbensis.</title>
        <authorList>
            <person name="Poletto B.L."/>
            <person name="Silva G."/>
            <person name="Galante D."/>
            <person name="Campos K.R."/>
            <person name="Santos M.B.N."/>
            <person name="Sacchi C.T."/>
        </authorList>
    </citation>
    <scope>NUCLEOTIDE SEQUENCE [LARGE SCALE GENOMIC DNA]</scope>
    <source>
        <strain evidence="8 9">O4R</strain>
    </source>
</reference>
<dbReference type="EMBL" id="JBEGDP010000022">
    <property type="protein sequence ID" value="MEQ7848843.1"/>
    <property type="molecule type" value="Genomic_DNA"/>
</dbReference>
<evidence type="ECO:0000256" key="4">
    <source>
        <dbReference type="PROSITE-ProRule" id="PRU01100"/>
    </source>
</evidence>
<evidence type="ECO:0000256" key="2">
    <source>
        <dbReference type="ARBA" id="ARBA00022801"/>
    </source>
</evidence>
<evidence type="ECO:0000256" key="3">
    <source>
        <dbReference type="ARBA" id="ARBA00023295"/>
    </source>
</evidence>
<dbReference type="InterPro" id="IPR017853">
    <property type="entry name" value="GH"/>
</dbReference>
<dbReference type="Gene3D" id="3.20.20.80">
    <property type="entry name" value="Glycosidases"/>
    <property type="match status" value="1"/>
</dbReference>
<dbReference type="RefSeq" id="WP_349805278.1">
    <property type="nucleotide sequence ID" value="NZ_JBEGDP010000022.1"/>
</dbReference>
<feature type="region of interest" description="Disordered" evidence="5">
    <location>
        <begin position="36"/>
        <end position="83"/>
    </location>
</feature>
<dbReference type="PANTHER" id="PTHR40079:SF4">
    <property type="entry name" value="GH26 DOMAIN-CONTAINING PROTEIN-RELATED"/>
    <property type="match status" value="1"/>
</dbReference>
<dbReference type="Pfam" id="PF02156">
    <property type="entry name" value="Glyco_hydro_26"/>
    <property type="match status" value="1"/>
</dbReference>
<evidence type="ECO:0000313" key="9">
    <source>
        <dbReference type="Proteomes" id="UP001482520"/>
    </source>
</evidence>
<name>A0ABV1P261_9ACTN</name>
<feature type="active site" description="Proton donor" evidence="4">
    <location>
        <position position="193"/>
    </location>
</feature>
<keyword evidence="9" id="KW-1185">Reference proteome</keyword>
<feature type="active site" description="Nucleophile" evidence="4">
    <location>
        <position position="310"/>
    </location>
</feature>
<evidence type="ECO:0000256" key="6">
    <source>
        <dbReference type="SAM" id="SignalP"/>
    </source>
</evidence>
<comment type="similarity">
    <text evidence="1 4">Belongs to the glycosyl hydrolase 26 family.</text>
</comment>
<evidence type="ECO:0000256" key="5">
    <source>
        <dbReference type="SAM" id="MobiDB-lite"/>
    </source>
</evidence>
<evidence type="ECO:0000313" key="8">
    <source>
        <dbReference type="EMBL" id="MEQ7848843.1"/>
    </source>
</evidence>
<organism evidence="8 9">
    <name type="scientific">Nocardioides kribbensis</name>
    <dbReference type="NCBI Taxonomy" id="305517"/>
    <lineage>
        <taxon>Bacteria</taxon>
        <taxon>Bacillati</taxon>
        <taxon>Actinomycetota</taxon>
        <taxon>Actinomycetes</taxon>
        <taxon>Propionibacteriales</taxon>
        <taxon>Nocardioidaceae</taxon>
        <taxon>Nocardioides</taxon>
    </lineage>
</organism>
<feature type="domain" description="GH26" evidence="7">
    <location>
        <begin position="45"/>
        <end position="381"/>
    </location>
</feature>
<comment type="caution">
    <text evidence="8">The sequence shown here is derived from an EMBL/GenBank/DDBJ whole genome shotgun (WGS) entry which is preliminary data.</text>
</comment>
<keyword evidence="6" id="KW-0732">Signal</keyword>
<dbReference type="Proteomes" id="UP001482520">
    <property type="component" value="Unassembled WGS sequence"/>
</dbReference>
<dbReference type="InterPro" id="IPR022790">
    <property type="entry name" value="GH26_dom"/>
</dbReference>
<dbReference type="SUPFAM" id="SSF51445">
    <property type="entry name" value="(Trans)glycosidases"/>
    <property type="match status" value="1"/>
</dbReference>
<protein>
    <submittedName>
        <fullName evidence="8">Glycosyl hydrolase</fullName>
    </submittedName>
</protein>
<dbReference type="PANTHER" id="PTHR40079">
    <property type="entry name" value="MANNAN ENDO-1,4-BETA-MANNOSIDASE E-RELATED"/>
    <property type="match status" value="1"/>
</dbReference>
<keyword evidence="2 4" id="KW-0378">Hydrolase</keyword>
<keyword evidence="3 4" id="KW-0326">Glycosidase</keyword>
<feature type="chain" id="PRO_5047300814" evidence="6">
    <location>
        <begin position="33"/>
        <end position="381"/>
    </location>
</feature>
<accession>A0ABV1P261</accession>
<proteinExistence type="inferred from homology"/>